<keyword evidence="1" id="KW-0378">Hydrolase</keyword>
<evidence type="ECO:0000259" key="2">
    <source>
        <dbReference type="Pfam" id="PF07859"/>
    </source>
</evidence>
<dbReference type="Pfam" id="PF07859">
    <property type="entry name" value="Abhydrolase_3"/>
    <property type="match status" value="1"/>
</dbReference>
<feature type="domain" description="Alpha/beta hydrolase fold-3" evidence="2">
    <location>
        <begin position="118"/>
        <end position="327"/>
    </location>
</feature>
<protein>
    <recommendedName>
        <fullName evidence="2">Alpha/beta hydrolase fold-3 domain-containing protein</fullName>
    </recommendedName>
</protein>
<dbReference type="EMBL" id="AP024449">
    <property type="protein sequence ID" value="BCS28587.1"/>
    <property type="molecule type" value="Genomic_DNA"/>
</dbReference>
<dbReference type="PANTHER" id="PTHR48081:SF8">
    <property type="entry name" value="ALPHA_BETA HYDROLASE FOLD-3 DOMAIN-CONTAINING PROTEIN-RELATED"/>
    <property type="match status" value="1"/>
</dbReference>
<dbReference type="PANTHER" id="PTHR48081">
    <property type="entry name" value="AB HYDROLASE SUPERFAMILY PROTEIN C4A8.06C"/>
    <property type="match status" value="1"/>
</dbReference>
<reference evidence="3" key="1">
    <citation type="submission" date="2021-01" db="EMBL/GenBank/DDBJ databases">
        <authorList>
            <consortium name="Aspergillus puulaauensis MK2 genome sequencing consortium"/>
            <person name="Kazuki M."/>
            <person name="Futagami T."/>
        </authorList>
    </citation>
    <scope>NUCLEOTIDE SEQUENCE</scope>
    <source>
        <strain evidence="3">MK2</strain>
    </source>
</reference>
<evidence type="ECO:0000313" key="3">
    <source>
        <dbReference type="EMBL" id="BCS28587.1"/>
    </source>
</evidence>
<dbReference type="SUPFAM" id="SSF53474">
    <property type="entry name" value="alpha/beta-Hydrolases"/>
    <property type="match status" value="1"/>
</dbReference>
<gene>
    <name evidence="3" type="ORF">APUU_70157S</name>
</gene>
<name>A0A7R8ARX1_9EURO</name>
<dbReference type="OrthoDB" id="408631at2759"/>
<evidence type="ECO:0000256" key="1">
    <source>
        <dbReference type="ARBA" id="ARBA00022801"/>
    </source>
</evidence>
<sequence length="351" mass="38866">MSQTSIFQNFYPMTRGLKSFPQAGRYLASRKQYEEYNVEWEEFYKANKSIVPLLFGPVTELRGMMLKAKLRGQGKAKPVDKSLTAKDHPIPSSDGNNAVQITVRSYIPHSTATDLPGMLYFHGGGWALGDLDGEDRFCRHLCSNLQLVVVSVDYRLAPENPYPAQLNDAWAALDWTMKNHVSLQLDVDKLLIGGTSAGANLAAVVCHSSKQRGVNIQGQLLRIPVLCPSEPHHSELGLRSMVDLNDSAILTPESTRQFLQWYRPIDTSHVTVSPLLATSFDSLPPTFLQICGRDPLRDEGLAYADALESSGVPVRVKIYSGLPHAFWIFPDISATAAAEDDLLEGVKWLIN</sequence>
<dbReference type="InterPro" id="IPR029058">
    <property type="entry name" value="AB_hydrolase_fold"/>
</dbReference>
<dbReference type="AlphaFoldDB" id="A0A7R8ARX1"/>
<dbReference type="GeneID" id="64978584"/>
<proteinExistence type="predicted"/>
<dbReference type="RefSeq" id="XP_041560773.1">
    <property type="nucleotide sequence ID" value="XM_041694999.1"/>
</dbReference>
<dbReference type="Proteomes" id="UP000654913">
    <property type="component" value="Chromosome 7"/>
</dbReference>
<evidence type="ECO:0000313" key="4">
    <source>
        <dbReference type="Proteomes" id="UP000654913"/>
    </source>
</evidence>
<dbReference type="GO" id="GO:0016787">
    <property type="term" value="F:hydrolase activity"/>
    <property type="evidence" value="ECO:0007669"/>
    <property type="project" value="UniProtKB-KW"/>
</dbReference>
<keyword evidence="4" id="KW-1185">Reference proteome</keyword>
<dbReference type="KEGG" id="apuu:APUU_70157S"/>
<accession>A0A7R8ARX1</accession>
<dbReference type="InterPro" id="IPR013094">
    <property type="entry name" value="AB_hydrolase_3"/>
</dbReference>
<organism evidence="3 4">
    <name type="scientific">Aspergillus puulaauensis</name>
    <dbReference type="NCBI Taxonomy" id="1220207"/>
    <lineage>
        <taxon>Eukaryota</taxon>
        <taxon>Fungi</taxon>
        <taxon>Dikarya</taxon>
        <taxon>Ascomycota</taxon>
        <taxon>Pezizomycotina</taxon>
        <taxon>Eurotiomycetes</taxon>
        <taxon>Eurotiomycetidae</taxon>
        <taxon>Eurotiales</taxon>
        <taxon>Aspergillaceae</taxon>
        <taxon>Aspergillus</taxon>
    </lineage>
</organism>
<dbReference type="Gene3D" id="3.40.50.1820">
    <property type="entry name" value="alpha/beta hydrolase"/>
    <property type="match status" value="1"/>
</dbReference>
<dbReference type="InterPro" id="IPR050300">
    <property type="entry name" value="GDXG_lipolytic_enzyme"/>
</dbReference>
<reference evidence="3" key="2">
    <citation type="submission" date="2021-02" db="EMBL/GenBank/DDBJ databases">
        <title>Aspergillus puulaauensis MK2 genome sequence.</title>
        <authorList>
            <person name="Futagami T."/>
            <person name="Mori K."/>
            <person name="Kadooka C."/>
            <person name="Tanaka T."/>
        </authorList>
    </citation>
    <scope>NUCLEOTIDE SEQUENCE</scope>
    <source>
        <strain evidence="3">MK2</strain>
    </source>
</reference>